<dbReference type="Gene3D" id="1.10.10.10">
    <property type="entry name" value="Winged helix-like DNA-binding domain superfamily/Winged helix DNA-binding domain"/>
    <property type="match status" value="1"/>
</dbReference>
<proteinExistence type="inferred from homology"/>
<dbReference type="InterPro" id="IPR036388">
    <property type="entry name" value="WH-like_DNA-bd_sf"/>
</dbReference>
<dbReference type="EMBL" id="JBDKWZ010000002">
    <property type="protein sequence ID" value="MEN7547065.1"/>
    <property type="molecule type" value="Genomic_DNA"/>
</dbReference>
<keyword evidence="3" id="KW-0731">Sigma factor</keyword>
<dbReference type="Gene3D" id="1.10.1740.10">
    <property type="match status" value="1"/>
</dbReference>
<dbReference type="InterPro" id="IPR039425">
    <property type="entry name" value="RNA_pol_sigma-70-like"/>
</dbReference>
<dbReference type="SUPFAM" id="SSF88946">
    <property type="entry name" value="Sigma2 domain of RNA polymerase sigma factors"/>
    <property type="match status" value="1"/>
</dbReference>
<comment type="similarity">
    <text evidence="1">Belongs to the sigma-70 factor family. ECF subfamily.</text>
</comment>
<dbReference type="RefSeq" id="WP_346819852.1">
    <property type="nucleotide sequence ID" value="NZ_JBDKWZ010000002.1"/>
</dbReference>
<evidence type="ECO:0000256" key="1">
    <source>
        <dbReference type="ARBA" id="ARBA00010641"/>
    </source>
</evidence>
<organism evidence="7 8">
    <name type="scientific">Rapidithrix thailandica</name>
    <dbReference type="NCBI Taxonomy" id="413964"/>
    <lineage>
        <taxon>Bacteria</taxon>
        <taxon>Pseudomonadati</taxon>
        <taxon>Bacteroidota</taxon>
        <taxon>Cytophagia</taxon>
        <taxon>Cytophagales</taxon>
        <taxon>Flammeovirgaceae</taxon>
        <taxon>Rapidithrix</taxon>
    </lineage>
</organism>
<dbReference type="InterPro" id="IPR007627">
    <property type="entry name" value="RNA_pol_sigma70_r2"/>
</dbReference>
<sequence length="208" mass="24142">MKIFPISGNLILNTHIHKNKNAIETRLLLDDQQLITCCRKNDSEAQKLLYEKYAPKMLRLCFRYTKNELDAEEVLISGFVKVFQHLDKFEYRGGKSFEGWVKRIMVNESLMLLRKRNNFNLVAESNAEQIEAQTYTDSNLAAEEIYALVLKLPTGYRTVFNLYAIEGYSHKEIAEQLNISINTSKSQLSKARAMLKKLLIKNGIHHER</sequence>
<dbReference type="GO" id="GO:0003677">
    <property type="term" value="F:DNA binding"/>
    <property type="evidence" value="ECO:0007669"/>
    <property type="project" value="InterPro"/>
</dbReference>
<gene>
    <name evidence="7" type="ORF">AAG747_04055</name>
</gene>
<dbReference type="PANTHER" id="PTHR43133">
    <property type="entry name" value="RNA POLYMERASE ECF-TYPE SIGMA FACTO"/>
    <property type="match status" value="1"/>
</dbReference>
<dbReference type="InterPro" id="IPR014284">
    <property type="entry name" value="RNA_pol_sigma-70_dom"/>
</dbReference>
<keyword evidence="8" id="KW-1185">Reference proteome</keyword>
<evidence type="ECO:0000256" key="4">
    <source>
        <dbReference type="ARBA" id="ARBA00023163"/>
    </source>
</evidence>
<dbReference type="Proteomes" id="UP001403385">
    <property type="component" value="Unassembled WGS sequence"/>
</dbReference>
<name>A0AAW9S3R9_9BACT</name>
<keyword evidence="2" id="KW-0805">Transcription regulation</keyword>
<protein>
    <submittedName>
        <fullName evidence="7">Sigma-70 family RNA polymerase sigma factor</fullName>
    </submittedName>
</protein>
<dbReference type="CDD" id="cd06171">
    <property type="entry name" value="Sigma70_r4"/>
    <property type="match status" value="1"/>
</dbReference>
<evidence type="ECO:0000313" key="8">
    <source>
        <dbReference type="Proteomes" id="UP001403385"/>
    </source>
</evidence>
<evidence type="ECO:0000259" key="5">
    <source>
        <dbReference type="Pfam" id="PF04542"/>
    </source>
</evidence>
<dbReference type="InterPro" id="IPR013249">
    <property type="entry name" value="RNA_pol_sigma70_r4_t2"/>
</dbReference>
<dbReference type="InterPro" id="IPR013324">
    <property type="entry name" value="RNA_pol_sigma_r3/r4-like"/>
</dbReference>
<dbReference type="InterPro" id="IPR013325">
    <property type="entry name" value="RNA_pol_sigma_r2"/>
</dbReference>
<accession>A0AAW9S3R9</accession>
<evidence type="ECO:0000256" key="2">
    <source>
        <dbReference type="ARBA" id="ARBA00023015"/>
    </source>
</evidence>
<dbReference type="GO" id="GO:0016987">
    <property type="term" value="F:sigma factor activity"/>
    <property type="evidence" value="ECO:0007669"/>
    <property type="project" value="UniProtKB-KW"/>
</dbReference>
<feature type="domain" description="RNA polymerase sigma factor 70 region 4 type 2" evidence="6">
    <location>
        <begin position="143"/>
        <end position="195"/>
    </location>
</feature>
<evidence type="ECO:0000259" key="6">
    <source>
        <dbReference type="Pfam" id="PF08281"/>
    </source>
</evidence>
<dbReference type="GO" id="GO:0006352">
    <property type="term" value="P:DNA-templated transcription initiation"/>
    <property type="evidence" value="ECO:0007669"/>
    <property type="project" value="InterPro"/>
</dbReference>
<reference evidence="7 8" key="1">
    <citation type="submission" date="2024-04" db="EMBL/GenBank/DDBJ databases">
        <title>Novel genus in family Flammeovirgaceae.</title>
        <authorList>
            <person name="Nguyen T.H."/>
            <person name="Vuong T.Q."/>
            <person name="Le H."/>
            <person name="Kim S.-G."/>
        </authorList>
    </citation>
    <scope>NUCLEOTIDE SEQUENCE [LARGE SCALE GENOMIC DNA]</scope>
    <source>
        <strain evidence="7 8">JCM 23209</strain>
    </source>
</reference>
<keyword evidence="4" id="KW-0804">Transcription</keyword>
<dbReference type="AlphaFoldDB" id="A0AAW9S3R9"/>
<dbReference type="SUPFAM" id="SSF88659">
    <property type="entry name" value="Sigma3 and sigma4 domains of RNA polymerase sigma factors"/>
    <property type="match status" value="1"/>
</dbReference>
<dbReference type="NCBIfam" id="TIGR02937">
    <property type="entry name" value="sigma70-ECF"/>
    <property type="match status" value="1"/>
</dbReference>
<evidence type="ECO:0000313" key="7">
    <source>
        <dbReference type="EMBL" id="MEN7547065.1"/>
    </source>
</evidence>
<feature type="domain" description="RNA polymerase sigma-70 region 2" evidence="5">
    <location>
        <begin position="49"/>
        <end position="117"/>
    </location>
</feature>
<evidence type="ECO:0000256" key="3">
    <source>
        <dbReference type="ARBA" id="ARBA00023082"/>
    </source>
</evidence>
<dbReference type="Pfam" id="PF04542">
    <property type="entry name" value="Sigma70_r2"/>
    <property type="match status" value="1"/>
</dbReference>
<dbReference type="PANTHER" id="PTHR43133:SF46">
    <property type="entry name" value="RNA POLYMERASE SIGMA-70 FACTOR ECF SUBFAMILY"/>
    <property type="match status" value="1"/>
</dbReference>
<dbReference type="Pfam" id="PF08281">
    <property type="entry name" value="Sigma70_r4_2"/>
    <property type="match status" value="1"/>
</dbReference>
<comment type="caution">
    <text evidence="7">The sequence shown here is derived from an EMBL/GenBank/DDBJ whole genome shotgun (WGS) entry which is preliminary data.</text>
</comment>